<reference evidence="9 10" key="1">
    <citation type="submission" date="2019-09" db="EMBL/GenBank/DDBJ databases">
        <title>Hydrogenophaga aromatica sp. nov., isolated from a para-xylene-degrading enrichment culture.</title>
        <authorList>
            <person name="Tancsics A."/>
            <person name="Banerjee S."/>
        </authorList>
    </citation>
    <scope>NUCLEOTIDE SEQUENCE [LARGE SCALE GENOMIC DNA]</scope>
    <source>
        <strain evidence="9 10">D2P1</strain>
    </source>
</reference>
<evidence type="ECO:0000256" key="2">
    <source>
        <dbReference type="ARBA" id="ARBA00008163"/>
    </source>
</evidence>
<name>A0A7Y8GZP3_9BURK</name>
<proteinExistence type="inferred from homology"/>
<dbReference type="PANTHER" id="PTHR35093">
    <property type="entry name" value="OUTER MEMBRANE PROTEIN NMB0088-RELATED"/>
    <property type="match status" value="1"/>
</dbReference>
<gene>
    <name evidence="9" type="ORF">F3K02_21510</name>
</gene>
<accession>A0A7Y8GZP3</accession>
<organism evidence="9 10">
    <name type="scientific">Hydrogenophaga aromaticivorans</name>
    <dbReference type="NCBI Taxonomy" id="2610898"/>
    <lineage>
        <taxon>Bacteria</taxon>
        <taxon>Pseudomonadati</taxon>
        <taxon>Pseudomonadota</taxon>
        <taxon>Betaproteobacteria</taxon>
        <taxon>Burkholderiales</taxon>
        <taxon>Comamonadaceae</taxon>
        <taxon>Hydrogenophaga</taxon>
    </lineage>
</organism>
<dbReference type="GO" id="GO:0015483">
    <property type="term" value="F:long-chain fatty acid transporting porin activity"/>
    <property type="evidence" value="ECO:0007669"/>
    <property type="project" value="TreeGrafter"/>
</dbReference>
<evidence type="ECO:0000256" key="3">
    <source>
        <dbReference type="ARBA" id="ARBA00022452"/>
    </source>
</evidence>
<dbReference type="PROSITE" id="PS51257">
    <property type="entry name" value="PROKAR_LIPOPROTEIN"/>
    <property type="match status" value="1"/>
</dbReference>
<keyword evidence="5 8" id="KW-0732">Signal</keyword>
<dbReference type="Proteomes" id="UP000545507">
    <property type="component" value="Unassembled WGS sequence"/>
</dbReference>
<keyword evidence="3" id="KW-1134">Transmembrane beta strand</keyword>
<dbReference type="Pfam" id="PF03349">
    <property type="entry name" value="Toluene_X"/>
    <property type="match status" value="1"/>
</dbReference>
<evidence type="ECO:0000256" key="4">
    <source>
        <dbReference type="ARBA" id="ARBA00022692"/>
    </source>
</evidence>
<feature type="chain" id="PRO_5031202364" evidence="8">
    <location>
        <begin position="26"/>
        <end position="458"/>
    </location>
</feature>
<sequence>MKSKLNALGVIAAACLASTSQMAHATDVFRLEGFGPISHAMGGAATAFNVGAAGMMTNPATLSLIAPGSEFHLGLDLITADINVKNQATGESVSSSNRSNNRGPYLAPEAAYTYRNGALALGVGAFAQGGLGTEYGKSSFLSRATGGLDTGLENSSRLLVLNIPFAASYQVNDKLAVGGSIDAMWQGLNLDVLLGADQVGALIGAGRVSGSLVPVLGGLPDLRGAHVSLTKNQPLASGVDAWGFGGRIGMTYKVSNDTLFGADYAMESKVNDMQGRATLTAIDGIAGQIPLQGNIKVRNFQMPAKLDIGLSHRFNDQWMMAADVSQVFWKHAMKDINVGFVSDSGGTLDILLPQNYMNQTILAVGIAYQTGRWTLRGGGRIATQSLRSETLLALIPATPRKHISAGFSYAFSKMGSIDFAYSHALKESIGNESLPNTSAPIQVIHSQNNMTIGYTHRF</sequence>
<dbReference type="AlphaFoldDB" id="A0A7Y8GZP3"/>
<evidence type="ECO:0000313" key="9">
    <source>
        <dbReference type="EMBL" id="NWF47810.1"/>
    </source>
</evidence>
<evidence type="ECO:0000256" key="8">
    <source>
        <dbReference type="SAM" id="SignalP"/>
    </source>
</evidence>
<comment type="similarity">
    <text evidence="2">Belongs to the OmpP1/FadL family.</text>
</comment>
<keyword evidence="10" id="KW-1185">Reference proteome</keyword>
<dbReference type="Gene3D" id="2.40.160.60">
    <property type="entry name" value="Outer membrane protein transport protein (OMPP1/FadL/TodX)"/>
    <property type="match status" value="1"/>
</dbReference>
<dbReference type="SUPFAM" id="SSF56935">
    <property type="entry name" value="Porins"/>
    <property type="match status" value="1"/>
</dbReference>
<feature type="signal peptide" evidence="8">
    <location>
        <begin position="1"/>
        <end position="25"/>
    </location>
</feature>
<dbReference type="PANTHER" id="PTHR35093:SF8">
    <property type="entry name" value="OUTER MEMBRANE PROTEIN NMB0088-RELATED"/>
    <property type="match status" value="1"/>
</dbReference>
<evidence type="ECO:0000256" key="7">
    <source>
        <dbReference type="ARBA" id="ARBA00023237"/>
    </source>
</evidence>
<keyword evidence="7" id="KW-0998">Cell outer membrane</keyword>
<evidence type="ECO:0000256" key="5">
    <source>
        <dbReference type="ARBA" id="ARBA00022729"/>
    </source>
</evidence>
<evidence type="ECO:0000256" key="6">
    <source>
        <dbReference type="ARBA" id="ARBA00023136"/>
    </source>
</evidence>
<keyword evidence="4" id="KW-0812">Transmembrane</keyword>
<dbReference type="RefSeq" id="WP_177137772.1">
    <property type="nucleotide sequence ID" value="NZ_VYGV01000023.1"/>
</dbReference>
<dbReference type="InterPro" id="IPR005017">
    <property type="entry name" value="OMPP1/FadL/TodX"/>
</dbReference>
<dbReference type="EMBL" id="VYGV01000023">
    <property type="protein sequence ID" value="NWF47810.1"/>
    <property type="molecule type" value="Genomic_DNA"/>
</dbReference>
<protein>
    <submittedName>
        <fullName evidence="9">Aromatic hydrocarbon degradation protein</fullName>
    </submittedName>
</protein>
<dbReference type="GO" id="GO:0009279">
    <property type="term" value="C:cell outer membrane"/>
    <property type="evidence" value="ECO:0007669"/>
    <property type="project" value="UniProtKB-SubCell"/>
</dbReference>
<evidence type="ECO:0000313" key="10">
    <source>
        <dbReference type="Proteomes" id="UP000545507"/>
    </source>
</evidence>
<comment type="caution">
    <text evidence="9">The sequence shown here is derived from an EMBL/GenBank/DDBJ whole genome shotgun (WGS) entry which is preliminary data.</text>
</comment>
<evidence type="ECO:0000256" key="1">
    <source>
        <dbReference type="ARBA" id="ARBA00004571"/>
    </source>
</evidence>
<comment type="subcellular location">
    <subcellularLocation>
        <location evidence="1">Cell outer membrane</location>
        <topology evidence="1">Multi-pass membrane protein</topology>
    </subcellularLocation>
</comment>
<keyword evidence="6" id="KW-0472">Membrane</keyword>